<dbReference type="AlphaFoldDB" id="A0A653L4V2"/>
<accession>A0A653L4V2</accession>
<name>A0A653L4V2_AERVE</name>
<sequence length="69" mass="8059">MSYTPFSQPLSTREQITQTNDSKKIKKHFDEIDVTPSIFTKTTKSIVVVFLLILVCLGRWKTERQRLDT</sequence>
<feature type="compositionally biased region" description="Polar residues" evidence="1">
    <location>
        <begin position="1"/>
        <end position="20"/>
    </location>
</feature>
<organism evidence="3 4">
    <name type="scientific">Aeromonas veronii</name>
    <dbReference type="NCBI Taxonomy" id="654"/>
    <lineage>
        <taxon>Bacteria</taxon>
        <taxon>Pseudomonadati</taxon>
        <taxon>Pseudomonadota</taxon>
        <taxon>Gammaproteobacteria</taxon>
        <taxon>Aeromonadales</taxon>
        <taxon>Aeromonadaceae</taxon>
        <taxon>Aeromonas</taxon>
    </lineage>
</organism>
<feature type="transmembrane region" description="Helical" evidence="2">
    <location>
        <begin position="38"/>
        <end position="57"/>
    </location>
</feature>
<dbReference type="Proteomes" id="UP000439123">
    <property type="component" value="Unassembled WGS sequence"/>
</dbReference>
<protein>
    <submittedName>
        <fullName evidence="3">Uncharacterized protein</fullName>
    </submittedName>
</protein>
<gene>
    <name evidence="3" type="ORF">AERO8C_20785</name>
</gene>
<reference evidence="3 4" key="1">
    <citation type="submission" date="2019-10" db="EMBL/GenBank/DDBJ databases">
        <authorList>
            <person name="Karimi E."/>
        </authorList>
    </citation>
    <scope>NUCLEOTIDE SEQUENCE [LARGE SCALE GENOMIC DNA]</scope>
    <source>
        <strain evidence="3">Aeromonas sp. 8C</strain>
    </source>
</reference>
<keyword evidence="2" id="KW-0812">Transmembrane</keyword>
<proteinExistence type="predicted"/>
<evidence type="ECO:0000313" key="3">
    <source>
        <dbReference type="EMBL" id="VXA85944.1"/>
    </source>
</evidence>
<feature type="region of interest" description="Disordered" evidence="1">
    <location>
        <begin position="1"/>
        <end position="21"/>
    </location>
</feature>
<evidence type="ECO:0000256" key="1">
    <source>
        <dbReference type="SAM" id="MobiDB-lite"/>
    </source>
</evidence>
<keyword evidence="2" id="KW-1133">Transmembrane helix</keyword>
<dbReference type="EMBL" id="CABWLC010000012">
    <property type="protein sequence ID" value="VXA85944.1"/>
    <property type="molecule type" value="Genomic_DNA"/>
</dbReference>
<evidence type="ECO:0000313" key="4">
    <source>
        <dbReference type="Proteomes" id="UP000439123"/>
    </source>
</evidence>
<evidence type="ECO:0000256" key="2">
    <source>
        <dbReference type="SAM" id="Phobius"/>
    </source>
</evidence>
<keyword evidence="2" id="KW-0472">Membrane</keyword>